<evidence type="ECO:0000256" key="4">
    <source>
        <dbReference type="ARBA" id="ARBA00035204"/>
    </source>
</evidence>
<gene>
    <name evidence="5 6" type="primary">rpmC</name>
    <name evidence="6" type="ORF">COS76_03260</name>
</gene>
<keyword evidence="2 5" id="KW-0689">Ribosomal protein</keyword>
<keyword evidence="3 5" id="KW-0687">Ribonucleoprotein</keyword>
<dbReference type="Proteomes" id="UP000228775">
    <property type="component" value="Unassembled WGS sequence"/>
</dbReference>
<comment type="caution">
    <text evidence="6">The sequence shown here is derived from an EMBL/GenBank/DDBJ whole genome shotgun (WGS) entry which is preliminary data.</text>
</comment>
<dbReference type="HAMAP" id="MF_00374">
    <property type="entry name" value="Ribosomal_uL29"/>
    <property type="match status" value="1"/>
</dbReference>
<comment type="similarity">
    <text evidence="1 5">Belongs to the universal ribosomal protein uL29 family.</text>
</comment>
<dbReference type="InterPro" id="IPR001854">
    <property type="entry name" value="Ribosomal_uL29"/>
</dbReference>
<dbReference type="AlphaFoldDB" id="A0A2M7AWM2"/>
<organism evidence="6 7">
    <name type="scientific">Candidatus Portnoybacteria bacterium CG06_land_8_20_14_3_00_39_12</name>
    <dbReference type="NCBI Taxonomy" id="1974809"/>
    <lineage>
        <taxon>Bacteria</taxon>
        <taxon>Candidatus Portnoyibacteriota</taxon>
    </lineage>
</organism>
<evidence type="ECO:0000256" key="2">
    <source>
        <dbReference type="ARBA" id="ARBA00022980"/>
    </source>
</evidence>
<name>A0A2M7AWM2_9BACT</name>
<evidence type="ECO:0000313" key="6">
    <source>
        <dbReference type="EMBL" id="PIU74969.1"/>
    </source>
</evidence>
<evidence type="ECO:0000256" key="3">
    <source>
        <dbReference type="ARBA" id="ARBA00023274"/>
    </source>
</evidence>
<dbReference type="NCBIfam" id="TIGR00012">
    <property type="entry name" value="L29"/>
    <property type="match status" value="1"/>
</dbReference>
<sequence length="61" mass="7384">MKAKELKQKSKNELTHLLLEEREKLRQMKFDLVARKLKDMMQICKTRRNVARILTLMKQAK</sequence>
<accession>A0A2M7AWM2</accession>
<evidence type="ECO:0000256" key="5">
    <source>
        <dbReference type="HAMAP-Rule" id="MF_00374"/>
    </source>
</evidence>
<proteinExistence type="inferred from homology"/>
<dbReference type="SUPFAM" id="SSF46561">
    <property type="entry name" value="Ribosomal protein L29 (L29p)"/>
    <property type="match status" value="1"/>
</dbReference>
<dbReference type="EMBL" id="PEVY01000068">
    <property type="protein sequence ID" value="PIU74969.1"/>
    <property type="molecule type" value="Genomic_DNA"/>
</dbReference>
<evidence type="ECO:0000313" key="7">
    <source>
        <dbReference type="Proteomes" id="UP000228775"/>
    </source>
</evidence>
<evidence type="ECO:0000256" key="1">
    <source>
        <dbReference type="ARBA" id="ARBA00009254"/>
    </source>
</evidence>
<dbReference type="GO" id="GO:0006412">
    <property type="term" value="P:translation"/>
    <property type="evidence" value="ECO:0007669"/>
    <property type="project" value="UniProtKB-UniRule"/>
</dbReference>
<dbReference type="InterPro" id="IPR036049">
    <property type="entry name" value="Ribosomal_uL29_sf"/>
</dbReference>
<dbReference type="GO" id="GO:1990904">
    <property type="term" value="C:ribonucleoprotein complex"/>
    <property type="evidence" value="ECO:0007669"/>
    <property type="project" value="UniProtKB-KW"/>
</dbReference>
<dbReference type="GO" id="GO:0003735">
    <property type="term" value="F:structural constituent of ribosome"/>
    <property type="evidence" value="ECO:0007669"/>
    <property type="project" value="InterPro"/>
</dbReference>
<dbReference type="Gene3D" id="1.10.287.310">
    <property type="match status" value="1"/>
</dbReference>
<dbReference type="Pfam" id="PF00831">
    <property type="entry name" value="Ribosomal_L29"/>
    <property type="match status" value="1"/>
</dbReference>
<dbReference type="GO" id="GO:0005840">
    <property type="term" value="C:ribosome"/>
    <property type="evidence" value="ECO:0007669"/>
    <property type="project" value="UniProtKB-KW"/>
</dbReference>
<reference evidence="7" key="1">
    <citation type="submission" date="2017-09" db="EMBL/GenBank/DDBJ databases">
        <title>Depth-based differentiation of microbial function through sediment-hosted aquifers and enrichment of novel symbionts in the deep terrestrial subsurface.</title>
        <authorList>
            <person name="Probst A.J."/>
            <person name="Ladd B."/>
            <person name="Jarett J.K."/>
            <person name="Geller-Mcgrath D.E."/>
            <person name="Sieber C.M.K."/>
            <person name="Emerson J.B."/>
            <person name="Anantharaman K."/>
            <person name="Thomas B.C."/>
            <person name="Malmstrom R."/>
            <person name="Stieglmeier M."/>
            <person name="Klingl A."/>
            <person name="Woyke T."/>
            <person name="Ryan C.M."/>
            <person name="Banfield J.F."/>
        </authorList>
    </citation>
    <scope>NUCLEOTIDE SEQUENCE [LARGE SCALE GENOMIC DNA]</scope>
</reference>
<protein>
    <recommendedName>
        <fullName evidence="4 5">Large ribosomal subunit protein uL29</fullName>
    </recommendedName>
</protein>